<dbReference type="GO" id="GO:0000160">
    <property type="term" value="P:phosphorelay signal transduction system"/>
    <property type="evidence" value="ECO:0007669"/>
    <property type="project" value="InterPro"/>
</dbReference>
<dbReference type="Pfam" id="PF00072">
    <property type="entry name" value="Response_reg"/>
    <property type="match status" value="1"/>
</dbReference>
<dbReference type="EMBL" id="JACRUO010000001">
    <property type="protein sequence ID" value="MBD3688866.1"/>
    <property type="molecule type" value="Genomic_DNA"/>
</dbReference>
<keyword evidence="5" id="KW-1185">Reference proteome</keyword>
<feature type="domain" description="Response regulatory" evidence="3">
    <location>
        <begin position="4"/>
        <end position="128"/>
    </location>
</feature>
<dbReference type="RefSeq" id="WP_191070960.1">
    <property type="nucleotide sequence ID" value="NZ_CP060506.1"/>
</dbReference>
<dbReference type="InterPro" id="IPR050595">
    <property type="entry name" value="Bact_response_regulator"/>
</dbReference>
<feature type="modified residue" description="4-aspartylphosphate" evidence="2">
    <location>
        <position position="60"/>
    </location>
</feature>
<dbReference type="InterPro" id="IPR001789">
    <property type="entry name" value="Sig_transdc_resp-reg_receiver"/>
</dbReference>
<evidence type="ECO:0000313" key="5">
    <source>
        <dbReference type="Proteomes" id="UP000627538"/>
    </source>
</evidence>
<keyword evidence="1 2" id="KW-0597">Phosphoprotein</keyword>
<name>A0A8I0KN38_9ACTO</name>
<protein>
    <submittedName>
        <fullName evidence="4">Response regulator</fullName>
    </submittedName>
</protein>
<dbReference type="PROSITE" id="PS50110">
    <property type="entry name" value="RESPONSE_REGULATORY"/>
    <property type="match status" value="1"/>
</dbReference>
<proteinExistence type="predicted"/>
<dbReference type="Gene3D" id="3.40.50.2300">
    <property type="match status" value="1"/>
</dbReference>
<accession>A0A8I0KN38</accession>
<evidence type="ECO:0000313" key="4">
    <source>
        <dbReference type="EMBL" id="MBD3688866.1"/>
    </source>
</evidence>
<dbReference type="AlphaFoldDB" id="A0A8I0KN38"/>
<evidence type="ECO:0000259" key="3">
    <source>
        <dbReference type="PROSITE" id="PS50110"/>
    </source>
</evidence>
<dbReference type="SMART" id="SM00448">
    <property type="entry name" value="REC"/>
    <property type="match status" value="1"/>
</dbReference>
<dbReference type="Proteomes" id="UP000627538">
    <property type="component" value="Unassembled WGS sequence"/>
</dbReference>
<evidence type="ECO:0000256" key="2">
    <source>
        <dbReference type="PROSITE-ProRule" id="PRU00169"/>
    </source>
</evidence>
<comment type="caution">
    <text evidence="4">The sequence shown here is derived from an EMBL/GenBank/DDBJ whole genome shotgun (WGS) entry which is preliminary data.</text>
</comment>
<dbReference type="InterPro" id="IPR011006">
    <property type="entry name" value="CheY-like_superfamily"/>
</dbReference>
<sequence length="159" mass="18035">MNLAVIILEDEPEVRHALLRDLDPFASLIRIEPAEDVDDAWDVVEEVDADGDVVAVVMADHRMPGKTGVDFLVEMQDDERTVDARTVLVTGQADLADTIRALNEASLDHYITKPWDPEDLRSTLRDQLTEYVLRTDLEPLRYLKVLDSQRVLDHMRGAD</sequence>
<reference evidence="4 5" key="1">
    <citation type="submission" date="2020-08" db="EMBL/GenBank/DDBJ databases">
        <title>Winkia gen. nov., sp. nov., isolated from faeces of the Anser albifrons in China.</title>
        <authorList>
            <person name="Liu Q."/>
        </authorList>
    </citation>
    <scope>NUCLEOTIDE SEQUENCE [LARGE SCALE GENOMIC DNA]</scope>
    <source>
        <strain evidence="4 5">C62</strain>
    </source>
</reference>
<evidence type="ECO:0000256" key="1">
    <source>
        <dbReference type="ARBA" id="ARBA00022553"/>
    </source>
</evidence>
<dbReference type="PANTHER" id="PTHR44591">
    <property type="entry name" value="STRESS RESPONSE REGULATOR PROTEIN 1"/>
    <property type="match status" value="1"/>
</dbReference>
<dbReference type="PANTHER" id="PTHR44591:SF3">
    <property type="entry name" value="RESPONSE REGULATORY DOMAIN-CONTAINING PROTEIN"/>
    <property type="match status" value="1"/>
</dbReference>
<dbReference type="SUPFAM" id="SSF52172">
    <property type="entry name" value="CheY-like"/>
    <property type="match status" value="1"/>
</dbReference>
<gene>
    <name evidence="4" type="ORF">H8R10_01230</name>
</gene>
<organism evidence="4 5">
    <name type="scientific">Nanchangia anserum</name>
    <dbReference type="NCBI Taxonomy" id="2692125"/>
    <lineage>
        <taxon>Bacteria</taxon>
        <taxon>Bacillati</taxon>
        <taxon>Actinomycetota</taxon>
        <taxon>Actinomycetes</taxon>
        <taxon>Actinomycetales</taxon>
        <taxon>Actinomycetaceae</taxon>
        <taxon>Nanchangia</taxon>
    </lineage>
</organism>